<gene>
    <name evidence="3" type="ORF">BMF94_0491</name>
</gene>
<organism evidence="3 4">
    <name type="scientific">Rhodotorula taiwanensis</name>
    <dbReference type="NCBI Taxonomy" id="741276"/>
    <lineage>
        <taxon>Eukaryota</taxon>
        <taxon>Fungi</taxon>
        <taxon>Dikarya</taxon>
        <taxon>Basidiomycota</taxon>
        <taxon>Pucciniomycotina</taxon>
        <taxon>Microbotryomycetes</taxon>
        <taxon>Sporidiobolales</taxon>
        <taxon>Sporidiobolaceae</taxon>
        <taxon>Rhodotorula</taxon>
    </lineage>
</organism>
<dbReference type="Proteomes" id="UP000237144">
    <property type="component" value="Unassembled WGS sequence"/>
</dbReference>
<protein>
    <submittedName>
        <fullName evidence="3">Uncharacterized protein</fullName>
    </submittedName>
</protein>
<feature type="compositionally biased region" description="Gly residues" evidence="1">
    <location>
        <begin position="62"/>
        <end position="71"/>
    </location>
</feature>
<feature type="region of interest" description="Disordered" evidence="1">
    <location>
        <begin position="45"/>
        <end position="91"/>
    </location>
</feature>
<evidence type="ECO:0000256" key="1">
    <source>
        <dbReference type="SAM" id="MobiDB-lite"/>
    </source>
</evidence>
<accession>A0A2S5BHP6</accession>
<comment type="caution">
    <text evidence="3">The sequence shown here is derived from an EMBL/GenBank/DDBJ whole genome shotgun (WGS) entry which is preliminary data.</text>
</comment>
<keyword evidence="2" id="KW-0732">Signal</keyword>
<evidence type="ECO:0000256" key="2">
    <source>
        <dbReference type="SAM" id="SignalP"/>
    </source>
</evidence>
<keyword evidence="4" id="KW-1185">Reference proteome</keyword>
<evidence type="ECO:0000313" key="3">
    <source>
        <dbReference type="EMBL" id="POY76296.1"/>
    </source>
</evidence>
<reference evidence="3 4" key="1">
    <citation type="journal article" date="2018" name="Front. Microbiol.">
        <title>Prospects for Fungal Bioremediation of Acidic Radioactive Waste Sites: Characterization and Genome Sequence of Rhodotorula taiwanensis MD1149.</title>
        <authorList>
            <person name="Tkavc R."/>
            <person name="Matrosova V.Y."/>
            <person name="Grichenko O.E."/>
            <person name="Gostincar C."/>
            <person name="Volpe R.P."/>
            <person name="Klimenkova P."/>
            <person name="Gaidamakova E.K."/>
            <person name="Zhou C.E."/>
            <person name="Stewart B.J."/>
            <person name="Lyman M.G."/>
            <person name="Malfatti S.A."/>
            <person name="Rubinfeld B."/>
            <person name="Courtot M."/>
            <person name="Singh J."/>
            <person name="Dalgard C.L."/>
            <person name="Hamilton T."/>
            <person name="Frey K.G."/>
            <person name="Gunde-Cimerman N."/>
            <person name="Dugan L."/>
            <person name="Daly M.J."/>
        </authorList>
    </citation>
    <scope>NUCLEOTIDE SEQUENCE [LARGE SCALE GENOMIC DNA]</scope>
    <source>
        <strain evidence="3 4">MD1149</strain>
    </source>
</reference>
<dbReference type="STRING" id="741276.A0A2S5BHP6"/>
<name>A0A2S5BHP6_9BASI</name>
<proteinExistence type="predicted"/>
<dbReference type="OrthoDB" id="2530294at2759"/>
<dbReference type="AlphaFoldDB" id="A0A2S5BHP6"/>
<dbReference type="EMBL" id="PJQD01000005">
    <property type="protein sequence ID" value="POY76296.1"/>
    <property type="molecule type" value="Genomic_DNA"/>
</dbReference>
<feature type="signal peptide" evidence="2">
    <location>
        <begin position="1"/>
        <end position="20"/>
    </location>
</feature>
<feature type="chain" id="PRO_5015701527" evidence="2">
    <location>
        <begin position="21"/>
        <end position="155"/>
    </location>
</feature>
<sequence>MKTAFACLGALFALLSVVLAAPSQAALDARAEKVNEIRALRRQLNLATRKERRQPPAAPGAQGRGPAGQGPPGQDKAGPPGPPPSKLPPHLAVVNGHVKNLRTDPDHCGAPFFTSPESYNGVGKRFCDFGKCKLKCPPGLAQAIHQYFPDIMFCA</sequence>
<evidence type="ECO:0000313" key="4">
    <source>
        <dbReference type="Proteomes" id="UP000237144"/>
    </source>
</evidence>